<dbReference type="STRING" id="429701.A0A2G9G829"/>
<dbReference type="EMBL" id="NKXS01006417">
    <property type="protein sequence ID" value="PIN01444.1"/>
    <property type="molecule type" value="Genomic_DNA"/>
</dbReference>
<reference evidence="3" key="1">
    <citation type="journal article" date="2018" name="Gigascience">
        <title>Genome assembly of the Pink Ipe (Handroanthus impetiginosus, Bignoniaceae), a highly valued, ecologically keystone Neotropical timber forest tree.</title>
        <authorList>
            <person name="Silva-Junior O.B."/>
            <person name="Grattapaglia D."/>
            <person name="Novaes E."/>
            <person name="Collevatti R.G."/>
        </authorList>
    </citation>
    <scope>NUCLEOTIDE SEQUENCE [LARGE SCALE GENOMIC DNA]</scope>
    <source>
        <strain evidence="3">cv. UFG-1</strain>
    </source>
</reference>
<dbReference type="PANTHER" id="PTHR31672">
    <property type="entry name" value="BNACNNG10540D PROTEIN"/>
    <property type="match status" value="1"/>
</dbReference>
<dbReference type="SUPFAM" id="SSF50965">
    <property type="entry name" value="Galactose oxidase, central domain"/>
    <property type="match status" value="1"/>
</dbReference>
<evidence type="ECO:0000313" key="3">
    <source>
        <dbReference type="Proteomes" id="UP000231279"/>
    </source>
</evidence>
<protein>
    <recommendedName>
        <fullName evidence="1">F-box domain-containing protein</fullName>
    </recommendedName>
</protein>
<dbReference type="PANTHER" id="PTHR31672:SF13">
    <property type="entry name" value="F-BOX PROTEIN CPR30-LIKE"/>
    <property type="match status" value="1"/>
</dbReference>
<dbReference type="InterPro" id="IPR036047">
    <property type="entry name" value="F-box-like_dom_sf"/>
</dbReference>
<dbReference type="InterPro" id="IPR017451">
    <property type="entry name" value="F-box-assoc_interact_dom"/>
</dbReference>
<keyword evidence="3" id="KW-1185">Reference proteome</keyword>
<dbReference type="Gene3D" id="1.20.1280.50">
    <property type="match status" value="1"/>
</dbReference>
<comment type="caution">
    <text evidence="2">The sequence shown here is derived from an EMBL/GenBank/DDBJ whole genome shotgun (WGS) entry which is preliminary data.</text>
</comment>
<dbReference type="InterPro" id="IPR006527">
    <property type="entry name" value="F-box-assoc_dom_typ1"/>
</dbReference>
<evidence type="ECO:0000313" key="2">
    <source>
        <dbReference type="EMBL" id="PIN01444.1"/>
    </source>
</evidence>
<name>A0A2G9G829_9LAMI</name>
<organism evidence="2 3">
    <name type="scientific">Handroanthus impetiginosus</name>
    <dbReference type="NCBI Taxonomy" id="429701"/>
    <lineage>
        <taxon>Eukaryota</taxon>
        <taxon>Viridiplantae</taxon>
        <taxon>Streptophyta</taxon>
        <taxon>Embryophyta</taxon>
        <taxon>Tracheophyta</taxon>
        <taxon>Spermatophyta</taxon>
        <taxon>Magnoliopsida</taxon>
        <taxon>eudicotyledons</taxon>
        <taxon>Gunneridae</taxon>
        <taxon>Pentapetalae</taxon>
        <taxon>asterids</taxon>
        <taxon>lamiids</taxon>
        <taxon>Lamiales</taxon>
        <taxon>Bignoniaceae</taxon>
        <taxon>Crescentiina</taxon>
        <taxon>Tabebuia alliance</taxon>
        <taxon>Handroanthus</taxon>
    </lineage>
</organism>
<accession>A0A2G9G829</accession>
<dbReference type="Proteomes" id="UP000231279">
    <property type="component" value="Unassembled WGS sequence"/>
</dbReference>
<dbReference type="Pfam" id="PF00646">
    <property type="entry name" value="F-box"/>
    <property type="match status" value="1"/>
</dbReference>
<gene>
    <name evidence="2" type="ORF">CDL12_26047</name>
</gene>
<proteinExistence type="predicted"/>
<sequence>MITDLPRHILIDIFSKLPAKSIGKCRCLGKKWRTLLSSFQLIETHLNRQAGHQHLLVIESRSLRLITTNGTEAVSQELQFPNIWIEIVGSCDGLILLINEDNRKMLLNPITLEHVKIPNSPPGFTKGGIRMHGFGYDIFADDYKIVTLSYYNDISYGTSVDVYSVRRGVWKRVENSPYDPIDGLFCGAFVNGAIHWFAIGRKSGCKPVIVAFNLAHEVFDEIPAPSDVDVGNFVLNKLGVLGDRLFMIDTSSHNRADVWIMEKYGVKDSWTKFCIEVEYDLHLVKPLCCIGDEEVLFLIKRAHSIVYNRKAGTLRDMIVDGAPARFSAGCAFVESLMPSSRLC</sequence>
<dbReference type="SUPFAM" id="SSF81383">
    <property type="entry name" value="F-box domain"/>
    <property type="match status" value="1"/>
</dbReference>
<dbReference type="AlphaFoldDB" id="A0A2G9G829"/>
<dbReference type="OrthoDB" id="591557at2759"/>
<dbReference type="NCBIfam" id="TIGR01640">
    <property type="entry name" value="F_box_assoc_1"/>
    <property type="match status" value="1"/>
</dbReference>
<evidence type="ECO:0000259" key="1">
    <source>
        <dbReference type="PROSITE" id="PS50181"/>
    </source>
</evidence>
<dbReference type="InterPro" id="IPR001810">
    <property type="entry name" value="F-box_dom"/>
</dbReference>
<dbReference type="PROSITE" id="PS50181">
    <property type="entry name" value="FBOX"/>
    <property type="match status" value="1"/>
</dbReference>
<dbReference type="Pfam" id="PF07734">
    <property type="entry name" value="FBA_1"/>
    <property type="match status" value="1"/>
</dbReference>
<dbReference type="SMART" id="SM00256">
    <property type="entry name" value="FBOX"/>
    <property type="match status" value="1"/>
</dbReference>
<dbReference type="InterPro" id="IPR050796">
    <property type="entry name" value="SCF_F-box_component"/>
</dbReference>
<dbReference type="InterPro" id="IPR011043">
    <property type="entry name" value="Gal_Oxase/kelch_b-propeller"/>
</dbReference>
<feature type="domain" description="F-box" evidence="1">
    <location>
        <begin position="1"/>
        <end position="45"/>
    </location>
</feature>